<dbReference type="EMBL" id="CAJOBJ010014893">
    <property type="protein sequence ID" value="CAF4178853.1"/>
    <property type="molecule type" value="Genomic_DNA"/>
</dbReference>
<feature type="non-terminal residue" evidence="3">
    <location>
        <position position="93"/>
    </location>
</feature>
<dbReference type="InterPro" id="IPR029058">
    <property type="entry name" value="AB_hydrolase_fold"/>
</dbReference>
<feature type="non-terminal residue" evidence="3">
    <location>
        <position position="1"/>
    </location>
</feature>
<accession>A0A8S3GSR6</accession>
<sequence>NEYWRHGSVCEDYSKILCPILLIGGFADLYNSSIFRLMNKLKCEKRSILGPWGHQWPDDAYPGPQIGFLQEIVQWLDYHIKKINHDYENKELF</sequence>
<name>A0A8S3GSR6_9BILA</name>
<gene>
    <name evidence="3" type="ORF">BYL167_LOCUS77298</name>
    <name evidence="2" type="ORF">GIL414_LOCUS20697</name>
</gene>
<dbReference type="Gene3D" id="3.40.50.1820">
    <property type="entry name" value="alpha/beta hydrolase"/>
    <property type="match status" value="1"/>
</dbReference>
<dbReference type="Proteomes" id="UP000681720">
    <property type="component" value="Unassembled WGS sequence"/>
</dbReference>
<feature type="domain" description="Xaa-Pro dipeptidyl-peptidase-like" evidence="1">
    <location>
        <begin position="1"/>
        <end position="55"/>
    </location>
</feature>
<reference evidence="3" key="1">
    <citation type="submission" date="2021-02" db="EMBL/GenBank/DDBJ databases">
        <authorList>
            <person name="Nowell W R."/>
        </authorList>
    </citation>
    <scope>NUCLEOTIDE SEQUENCE</scope>
</reference>
<comment type="caution">
    <text evidence="3">The sequence shown here is derived from an EMBL/GenBank/DDBJ whole genome shotgun (WGS) entry which is preliminary data.</text>
</comment>
<dbReference type="Proteomes" id="UP000681967">
    <property type="component" value="Unassembled WGS sequence"/>
</dbReference>
<dbReference type="InterPro" id="IPR000383">
    <property type="entry name" value="Xaa-Pro-like_dom"/>
</dbReference>
<organism evidence="3 4">
    <name type="scientific">Rotaria magnacalcarata</name>
    <dbReference type="NCBI Taxonomy" id="392030"/>
    <lineage>
        <taxon>Eukaryota</taxon>
        <taxon>Metazoa</taxon>
        <taxon>Spiralia</taxon>
        <taxon>Gnathifera</taxon>
        <taxon>Rotifera</taxon>
        <taxon>Eurotatoria</taxon>
        <taxon>Bdelloidea</taxon>
        <taxon>Philodinida</taxon>
        <taxon>Philodinidae</taxon>
        <taxon>Rotaria</taxon>
    </lineage>
</organism>
<dbReference type="SUPFAM" id="SSF53474">
    <property type="entry name" value="alpha/beta-Hydrolases"/>
    <property type="match status" value="1"/>
</dbReference>
<evidence type="ECO:0000313" key="2">
    <source>
        <dbReference type="EMBL" id="CAF4178853.1"/>
    </source>
</evidence>
<dbReference type="AlphaFoldDB" id="A0A8S3GSR6"/>
<evidence type="ECO:0000313" key="3">
    <source>
        <dbReference type="EMBL" id="CAF5171041.1"/>
    </source>
</evidence>
<dbReference type="Pfam" id="PF02129">
    <property type="entry name" value="Peptidase_S15"/>
    <property type="match status" value="1"/>
</dbReference>
<evidence type="ECO:0000313" key="4">
    <source>
        <dbReference type="Proteomes" id="UP000681967"/>
    </source>
</evidence>
<protein>
    <recommendedName>
        <fullName evidence="1">Xaa-Pro dipeptidyl-peptidase-like domain-containing protein</fullName>
    </recommendedName>
</protein>
<evidence type="ECO:0000259" key="1">
    <source>
        <dbReference type="Pfam" id="PF02129"/>
    </source>
</evidence>
<proteinExistence type="predicted"/>
<dbReference type="EMBL" id="CAJOBH010281202">
    <property type="protein sequence ID" value="CAF5171041.1"/>
    <property type="molecule type" value="Genomic_DNA"/>
</dbReference>
<dbReference type="GO" id="GO:0016787">
    <property type="term" value="F:hydrolase activity"/>
    <property type="evidence" value="ECO:0007669"/>
    <property type="project" value="InterPro"/>
</dbReference>